<dbReference type="OrthoDB" id="1935802at2"/>
<reference evidence="2 3" key="1">
    <citation type="submission" date="2020-07" db="EMBL/GenBank/DDBJ databases">
        <title>Vallitalea guaymasensis genome.</title>
        <authorList>
            <person name="Postec A."/>
        </authorList>
    </citation>
    <scope>NUCLEOTIDE SEQUENCE [LARGE SCALE GENOMIC DNA]</scope>
    <source>
        <strain evidence="2 3">Ra1766G1</strain>
    </source>
</reference>
<dbReference type="Proteomes" id="UP000677305">
    <property type="component" value="Chromosome"/>
</dbReference>
<organism evidence="2 3">
    <name type="scientific">Vallitalea guaymasensis</name>
    <dbReference type="NCBI Taxonomy" id="1185412"/>
    <lineage>
        <taxon>Bacteria</taxon>
        <taxon>Bacillati</taxon>
        <taxon>Bacillota</taxon>
        <taxon>Clostridia</taxon>
        <taxon>Lachnospirales</taxon>
        <taxon>Vallitaleaceae</taxon>
        <taxon>Vallitalea</taxon>
    </lineage>
</organism>
<evidence type="ECO:0000256" key="1">
    <source>
        <dbReference type="SAM" id="Phobius"/>
    </source>
</evidence>
<evidence type="ECO:0000313" key="2">
    <source>
        <dbReference type="EMBL" id="QUH31248.1"/>
    </source>
</evidence>
<dbReference type="KEGG" id="vgu:HYG85_20900"/>
<name>A0A8J8ME74_9FIRM</name>
<sequence>MKKEILRRLTNTKVIISIASTIVMMLVAAGVKVPNENVMIIVEGLCTIGILLGVLNDKGMETEKWDDKE</sequence>
<keyword evidence="3" id="KW-1185">Reference proteome</keyword>
<proteinExistence type="predicted"/>
<keyword evidence="1" id="KW-0812">Transmembrane</keyword>
<feature type="transmembrane region" description="Helical" evidence="1">
    <location>
        <begin position="12"/>
        <end position="31"/>
    </location>
</feature>
<accession>A0A8J8ME74</accession>
<keyword evidence="1" id="KW-1133">Transmembrane helix</keyword>
<dbReference type="RefSeq" id="WP_113675441.1">
    <property type="nucleotide sequence ID" value="NZ_CAJXUH010000005.1"/>
</dbReference>
<evidence type="ECO:0000313" key="3">
    <source>
        <dbReference type="Proteomes" id="UP000677305"/>
    </source>
</evidence>
<dbReference type="EMBL" id="CP058561">
    <property type="protein sequence ID" value="QUH31248.1"/>
    <property type="molecule type" value="Genomic_DNA"/>
</dbReference>
<gene>
    <name evidence="2" type="ORF">HYG85_20900</name>
</gene>
<dbReference type="AlphaFoldDB" id="A0A8J8ME74"/>
<protein>
    <submittedName>
        <fullName evidence="2">Uncharacterized protein</fullName>
    </submittedName>
</protein>
<keyword evidence="1" id="KW-0472">Membrane</keyword>
<feature type="transmembrane region" description="Helical" evidence="1">
    <location>
        <begin position="37"/>
        <end position="55"/>
    </location>
</feature>